<keyword evidence="3 6" id="KW-0815">Transposition</keyword>
<evidence type="ECO:0000256" key="4">
    <source>
        <dbReference type="ARBA" id="ARBA00023125"/>
    </source>
</evidence>
<name>A0A380MXD1_9GAMM</name>
<evidence type="ECO:0000256" key="6">
    <source>
        <dbReference type="RuleBase" id="RU365089"/>
    </source>
</evidence>
<dbReference type="Proteomes" id="UP000254601">
    <property type="component" value="Unassembled WGS sequence"/>
</dbReference>
<evidence type="ECO:0000256" key="1">
    <source>
        <dbReference type="ARBA" id="ARBA00002190"/>
    </source>
</evidence>
<protein>
    <recommendedName>
        <fullName evidence="6">Mutator family transposase</fullName>
    </recommendedName>
</protein>
<dbReference type="InterPro" id="IPR001207">
    <property type="entry name" value="Transposase_mutator"/>
</dbReference>
<keyword evidence="5 6" id="KW-0233">DNA recombination</keyword>
<dbReference type="GO" id="GO:0006313">
    <property type="term" value="P:DNA transposition"/>
    <property type="evidence" value="ECO:0007669"/>
    <property type="project" value="UniProtKB-UniRule"/>
</dbReference>
<proteinExistence type="inferred from homology"/>
<dbReference type="AlphaFoldDB" id="A0A380MXD1"/>
<evidence type="ECO:0000256" key="2">
    <source>
        <dbReference type="ARBA" id="ARBA00010961"/>
    </source>
</evidence>
<sequence>MSYRTIKDHIAEIYSLDVSEATISSITDQLIPQLKAWQSRTPDSVYLFVWLNAIPYKVKEEGGYVNKALYTLQALNTEGKKELIGLYCSETEGANDWLSVLTDLHNRGVEDILMACVDGLKGFPEAIQAIFPNTEVQLCVLQQIRNSLRYVAIVKGY</sequence>
<organism evidence="7 8">
    <name type="scientific">Suttonella ornithocola</name>
    <dbReference type="NCBI Taxonomy" id="279832"/>
    <lineage>
        <taxon>Bacteria</taxon>
        <taxon>Pseudomonadati</taxon>
        <taxon>Pseudomonadota</taxon>
        <taxon>Gammaproteobacteria</taxon>
        <taxon>Cardiobacteriales</taxon>
        <taxon>Cardiobacteriaceae</taxon>
        <taxon>Suttonella</taxon>
    </lineage>
</organism>
<dbReference type="PANTHER" id="PTHR33217">
    <property type="entry name" value="TRANSPOSASE FOR INSERTION SEQUENCE ELEMENT IS1081"/>
    <property type="match status" value="1"/>
</dbReference>
<dbReference type="PANTHER" id="PTHR33217:SF8">
    <property type="entry name" value="MUTATOR FAMILY TRANSPOSASE"/>
    <property type="match status" value="1"/>
</dbReference>
<gene>
    <name evidence="7" type="ORF">NCTC13337_02090</name>
</gene>
<evidence type="ECO:0000313" key="7">
    <source>
        <dbReference type="EMBL" id="SUO96938.1"/>
    </source>
</evidence>
<dbReference type="GO" id="GO:0003677">
    <property type="term" value="F:DNA binding"/>
    <property type="evidence" value="ECO:0007669"/>
    <property type="project" value="UniProtKB-UniRule"/>
</dbReference>
<evidence type="ECO:0000256" key="3">
    <source>
        <dbReference type="ARBA" id="ARBA00022578"/>
    </source>
</evidence>
<keyword evidence="4 6" id="KW-0238">DNA-binding</keyword>
<comment type="similarity">
    <text evidence="2 6">Belongs to the transposase mutator family.</text>
</comment>
<evidence type="ECO:0000313" key="8">
    <source>
        <dbReference type="Proteomes" id="UP000254601"/>
    </source>
</evidence>
<dbReference type="EMBL" id="UHIC01000001">
    <property type="protein sequence ID" value="SUO96938.1"/>
    <property type="molecule type" value="Genomic_DNA"/>
</dbReference>
<dbReference type="Pfam" id="PF00872">
    <property type="entry name" value="Transposase_mut"/>
    <property type="match status" value="1"/>
</dbReference>
<reference evidence="7 8" key="1">
    <citation type="submission" date="2018-06" db="EMBL/GenBank/DDBJ databases">
        <authorList>
            <consortium name="Pathogen Informatics"/>
            <person name="Doyle S."/>
        </authorList>
    </citation>
    <scope>NUCLEOTIDE SEQUENCE [LARGE SCALE GENOMIC DNA]</scope>
    <source>
        <strain evidence="7 8">NCTC13337</strain>
    </source>
</reference>
<dbReference type="GO" id="GO:0004803">
    <property type="term" value="F:transposase activity"/>
    <property type="evidence" value="ECO:0007669"/>
    <property type="project" value="UniProtKB-UniRule"/>
</dbReference>
<evidence type="ECO:0000256" key="5">
    <source>
        <dbReference type="ARBA" id="ARBA00023172"/>
    </source>
</evidence>
<comment type="function">
    <text evidence="1 6">Required for the transposition of the insertion element.</text>
</comment>
<keyword evidence="6" id="KW-0814">Transposable element</keyword>
<accession>A0A380MXD1</accession>
<keyword evidence="8" id="KW-1185">Reference proteome</keyword>